<dbReference type="InterPro" id="IPR016176">
    <property type="entry name" value="Cbl-dep_enz_cat"/>
</dbReference>
<dbReference type="EMBL" id="WACR01000001">
    <property type="protein sequence ID" value="KAB1066007.1"/>
    <property type="molecule type" value="Genomic_DNA"/>
</dbReference>
<dbReference type="GO" id="GO:0016866">
    <property type="term" value="F:intramolecular transferase activity"/>
    <property type="evidence" value="ECO:0007669"/>
    <property type="project" value="InterPro"/>
</dbReference>
<dbReference type="Pfam" id="PF01642">
    <property type="entry name" value="MM_CoA_mutase"/>
    <property type="match status" value="1"/>
</dbReference>
<proteinExistence type="predicted"/>
<accession>A0A6N6MBT3</accession>
<dbReference type="GO" id="GO:0031419">
    <property type="term" value="F:cobalamin binding"/>
    <property type="evidence" value="ECO:0007669"/>
    <property type="project" value="InterPro"/>
</dbReference>
<feature type="region of interest" description="Disordered" evidence="1">
    <location>
        <begin position="437"/>
        <end position="459"/>
    </location>
</feature>
<evidence type="ECO:0000259" key="2">
    <source>
        <dbReference type="Pfam" id="PF01642"/>
    </source>
</evidence>
<dbReference type="PANTHER" id="PTHR48101">
    <property type="entry name" value="METHYLMALONYL-COA MUTASE, MITOCHONDRIAL-RELATED"/>
    <property type="match status" value="1"/>
</dbReference>
<keyword evidence="4" id="KW-1185">Reference proteome</keyword>
<sequence>MSETLSYDFKDVSFDEWEAKILKDLKGKDLSTITTQTLDGITVQPHFNREKVADNKGVPGKPHYSRGAKIDTNDWFITEIIEGSDQKKLNEAALKALLNGSNALQIKTQFESLDGLLNDIQLPYISVSFENEQSLSKNIGALESFVKQHKFTSNEIKGCYGADPIGKAILKGSNINYENVFELIARHHENLPRYRFLNINAQHYHNAGASQAQELAYALSHGHEYLVKALEAGIPIDEITARLQFTLAAGTEYFTEIAKFKAFRTLWSKIVAEYKPEHDCSHSTYVVGQTSAWQTTIADEYNNMLRATIQSMAAANGGADEITVLPFNYAYDDPTPFSRRIARNVNLILQEESHFDKILDAAGGSYYIDYLTDQLAQKAWRIFQDVESLGGFEEALKKNFVQNQIEQMAQKQHQQFNDGERVLVGVNKFAKEDEDLTEKIKKEARGQSQTKPTDFMPIKPSRLAAEFELKKAEEKSNA</sequence>
<reference evidence="3 4" key="1">
    <citation type="submission" date="2019-09" db="EMBL/GenBank/DDBJ databases">
        <title>Genomes of Cryomorphaceae.</title>
        <authorList>
            <person name="Bowman J.P."/>
        </authorList>
    </citation>
    <scope>NUCLEOTIDE SEQUENCE [LARGE SCALE GENOMIC DNA]</scope>
    <source>
        <strain evidence="3 4">KCTC 52047</strain>
    </source>
</reference>
<organism evidence="3 4">
    <name type="scientific">Salibacter halophilus</name>
    <dbReference type="NCBI Taxonomy" id="1803916"/>
    <lineage>
        <taxon>Bacteria</taxon>
        <taxon>Pseudomonadati</taxon>
        <taxon>Bacteroidota</taxon>
        <taxon>Flavobacteriia</taxon>
        <taxon>Flavobacteriales</taxon>
        <taxon>Salibacteraceae</taxon>
        <taxon>Salibacter</taxon>
    </lineage>
</organism>
<dbReference type="SUPFAM" id="SSF51703">
    <property type="entry name" value="Cobalamin (vitamin B12)-dependent enzymes"/>
    <property type="match status" value="1"/>
</dbReference>
<name>A0A6N6MBT3_9FLAO</name>
<dbReference type="PANTHER" id="PTHR48101:SF1">
    <property type="entry name" value="METHYLMALONYL-COA MUTASE, LARGE SUBUNIT"/>
    <property type="match status" value="1"/>
</dbReference>
<evidence type="ECO:0000313" key="4">
    <source>
        <dbReference type="Proteomes" id="UP000435357"/>
    </source>
</evidence>
<evidence type="ECO:0000256" key="1">
    <source>
        <dbReference type="SAM" id="MobiDB-lite"/>
    </source>
</evidence>
<evidence type="ECO:0000313" key="3">
    <source>
        <dbReference type="EMBL" id="KAB1066007.1"/>
    </source>
</evidence>
<dbReference type="RefSeq" id="WP_151165995.1">
    <property type="nucleotide sequence ID" value="NZ_WACR01000001.1"/>
</dbReference>
<feature type="domain" description="Methylmalonyl-CoA mutase alpha/beta chain catalytic" evidence="2">
    <location>
        <begin position="111"/>
        <end position="444"/>
    </location>
</feature>
<dbReference type="Gene3D" id="3.20.20.240">
    <property type="entry name" value="Methylmalonyl-CoA mutase"/>
    <property type="match status" value="1"/>
</dbReference>
<comment type="caution">
    <text evidence="3">The sequence shown here is derived from an EMBL/GenBank/DDBJ whole genome shotgun (WGS) entry which is preliminary data.</text>
</comment>
<dbReference type="CDD" id="cd03677">
    <property type="entry name" value="MM_CoA_mutase_beta"/>
    <property type="match status" value="1"/>
</dbReference>
<dbReference type="OrthoDB" id="9762378at2"/>
<dbReference type="InterPro" id="IPR006099">
    <property type="entry name" value="MeMalonylCoA_mutase_a/b_cat"/>
</dbReference>
<protein>
    <recommendedName>
        <fullName evidence="2">Methylmalonyl-CoA mutase alpha/beta chain catalytic domain-containing protein</fullName>
    </recommendedName>
</protein>
<dbReference type="Proteomes" id="UP000435357">
    <property type="component" value="Unassembled WGS sequence"/>
</dbReference>
<gene>
    <name evidence="3" type="ORF">F3059_00615</name>
</gene>
<dbReference type="AlphaFoldDB" id="A0A6N6MBT3"/>